<dbReference type="RefSeq" id="WP_265357748.1">
    <property type="nucleotide sequence ID" value="NZ_JAMQPR010000001.1"/>
</dbReference>
<proteinExistence type="predicted"/>
<evidence type="ECO:0000313" key="3">
    <source>
        <dbReference type="Proteomes" id="UP001208794"/>
    </source>
</evidence>
<accession>A0ABT3M652</accession>
<reference evidence="2 3" key="1">
    <citation type="submission" date="2022-06" db="EMBL/GenBank/DDBJ databases">
        <title>Leptospira isolates from biofilms formed at urban environments.</title>
        <authorList>
            <person name="Ribeiro P.S."/>
            <person name="Sousa T."/>
            <person name="Carvalho N."/>
            <person name="Aburjaile F."/>
            <person name="Neves F."/>
            <person name="Oliveira D."/>
            <person name="Blanco L."/>
            <person name="Lima J."/>
            <person name="Costa F."/>
            <person name="Brenig B."/>
            <person name="Soares S."/>
            <person name="Ramos R."/>
            <person name="Goes-Neto A."/>
            <person name="Matiuzzi M."/>
            <person name="Azevedo V."/>
            <person name="Ristow P."/>
        </authorList>
    </citation>
    <scope>NUCLEOTIDE SEQUENCE [LARGE SCALE GENOMIC DNA]</scope>
    <source>
        <strain evidence="2 3">VSF14</strain>
    </source>
</reference>
<organism evidence="2 3">
    <name type="scientific">Leptospira paudalimensis</name>
    <dbReference type="NCBI Taxonomy" id="2950024"/>
    <lineage>
        <taxon>Bacteria</taxon>
        <taxon>Pseudomonadati</taxon>
        <taxon>Spirochaetota</taxon>
        <taxon>Spirochaetia</taxon>
        <taxon>Leptospirales</taxon>
        <taxon>Leptospiraceae</taxon>
        <taxon>Leptospira</taxon>
    </lineage>
</organism>
<comment type="caution">
    <text evidence="2">The sequence shown here is derived from an EMBL/GenBank/DDBJ whole genome shotgun (WGS) entry which is preliminary data.</text>
</comment>
<gene>
    <name evidence="2" type="ORF">ND855_07030</name>
</gene>
<evidence type="ECO:0008006" key="4">
    <source>
        <dbReference type="Google" id="ProtNLM"/>
    </source>
</evidence>
<keyword evidence="1" id="KW-0732">Signal</keyword>
<protein>
    <recommendedName>
        <fullName evidence="4">Lipoprotein</fullName>
    </recommendedName>
</protein>
<keyword evidence="3" id="KW-1185">Reference proteome</keyword>
<feature type="signal peptide" evidence="1">
    <location>
        <begin position="1"/>
        <end position="19"/>
    </location>
</feature>
<name>A0ABT3M652_9LEPT</name>
<evidence type="ECO:0000313" key="2">
    <source>
        <dbReference type="EMBL" id="MCW7503872.1"/>
    </source>
</evidence>
<dbReference type="EMBL" id="JAMQPR010000001">
    <property type="protein sequence ID" value="MCW7503872.1"/>
    <property type="molecule type" value="Genomic_DNA"/>
</dbReference>
<sequence>MSQKILTLFLFLLFLNCQTTVKTEISSYGVEDFRVNQTYDFVYREGYDFAPLSKVFEAKAQKYGWTRVKTNPSLLIDLGLETAKAESLLGGYCHKLNVGITDKNQTVYFGEVFLEKRQEIFIDSIPFLVTSFSKNYPSMVFKLEKKVRKSEAETLENQLGVYYNNN</sequence>
<dbReference type="Proteomes" id="UP001208794">
    <property type="component" value="Unassembled WGS sequence"/>
</dbReference>
<feature type="chain" id="PRO_5047215664" description="Lipoprotein" evidence="1">
    <location>
        <begin position="20"/>
        <end position="166"/>
    </location>
</feature>
<evidence type="ECO:0000256" key="1">
    <source>
        <dbReference type="SAM" id="SignalP"/>
    </source>
</evidence>